<name>A0A840LAM6_9BURK</name>
<comment type="caution">
    <text evidence="1">The sequence shown here is derived from an EMBL/GenBank/DDBJ whole genome shotgun (WGS) entry which is preliminary data.</text>
</comment>
<dbReference type="Proteomes" id="UP000562027">
    <property type="component" value="Unassembled WGS sequence"/>
</dbReference>
<dbReference type="AlphaFoldDB" id="A0A840LAM6"/>
<proteinExistence type="predicted"/>
<evidence type="ECO:0000313" key="2">
    <source>
        <dbReference type="Proteomes" id="UP000562027"/>
    </source>
</evidence>
<dbReference type="RefSeq" id="WP_184298215.1">
    <property type="nucleotide sequence ID" value="NZ_JACHLP010000003.1"/>
</dbReference>
<evidence type="ECO:0000313" key="1">
    <source>
        <dbReference type="EMBL" id="MBB4843179.1"/>
    </source>
</evidence>
<accession>A0A840LAM6</accession>
<gene>
    <name evidence="1" type="ORF">HNP55_001698</name>
</gene>
<keyword evidence="2" id="KW-1185">Reference proteome</keyword>
<dbReference type="EMBL" id="JACHLP010000003">
    <property type="protein sequence ID" value="MBB4843179.1"/>
    <property type="molecule type" value="Genomic_DNA"/>
</dbReference>
<sequence>MPELNEAGGTEAQIASMSRSVVTSRAAHAALKEMGMAPTKGAKRGR</sequence>
<reference evidence="1 2" key="1">
    <citation type="submission" date="2020-08" db="EMBL/GenBank/DDBJ databases">
        <title>Functional genomics of gut bacteria from endangered species of beetles.</title>
        <authorList>
            <person name="Carlos-Shanley C."/>
        </authorList>
    </citation>
    <scope>NUCLEOTIDE SEQUENCE [LARGE SCALE GENOMIC DNA]</scope>
    <source>
        <strain evidence="1 2">S00239</strain>
    </source>
</reference>
<organism evidence="1 2">
    <name type="scientific">Roseateles oligotrophus</name>
    <dbReference type="NCBI Taxonomy" id="1769250"/>
    <lineage>
        <taxon>Bacteria</taxon>
        <taxon>Pseudomonadati</taxon>
        <taxon>Pseudomonadota</taxon>
        <taxon>Betaproteobacteria</taxon>
        <taxon>Burkholderiales</taxon>
        <taxon>Sphaerotilaceae</taxon>
        <taxon>Roseateles</taxon>
    </lineage>
</organism>
<protein>
    <submittedName>
        <fullName evidence="1">Uncharacterized protein</fullName>
    </submittedName>
</protein>